<dbReference type="GeneID" id="92992817"/>
<protein>
    <submittedName>
        <fullName evidence="1">Uncharacterized protein</fullName>
    </submittedName>
</protein>
<organism evidence="1 2">
    <name type="scientific">Bartonella apis</name>
    <dbReference type="NCBI Taxonomy" id="1686310"/>
    <lineage>
        <taxon>Bacteria</taxon>
        <taxon>Pseudomonadati</taxon>
        <taxon>Pseudomonadota</taxon>
        <taxon>Alphaproteobacteria</taxon>
        <taxon>Hyphomicrobiales</taxon>
        <taxon>Bartonellaceae</taxon>
        <taxon>Bartonella</taxon>
    </lineage>
</organism>
<dbReference type="EMBL" id="LXYT01000001">
    <property type="protein sequence ID" value="OLY44361.1"/>
    <property type="molecule type" value="Genomic_DNA"/>
</dbReference>
<dbReference type="RefSeq" id="WP_178391763.1">
    <property type="nucleotide sequence ID" value="NZ_CALYQA010000002.1"/>
</dbReference>
<keyword evidence="2" id="KW-1185">Reference proteome</keyword>
<comment type="caution">
    <text evidence="1">The sequence shown here is derived from an EMBL/GenBank/DDBJ whole genome shotgun (WGS) entry which is preliminary data.</text>
</comment>
<evidence type="ECO:0000313" key="1">
    <source>
        <dbReference type="EMBL" id="OLY44361.1"/>
    </source>
</evidence>
<dbReference type="Proteomes" id="UP000187344">
    <property type="component" value="Unassembled WGS sequence"/>
</dbReference>
<gene>
    <name evidence="1" type="ORF">PEB0149_018300</name>
</gene>
<accession>A0A1R0FBJ7</accession>
<sequence>MNRNFLFLIIGVLIVVVAGLGYKTYQQKQQQKPSGVEMTIDKNGVSVDRH</sequence>
<proteinExistence type="predicted"/>
<reference evidence="1 2" key="1">
    <citation type="submission" date="2016-12" db="EMBL/GenBank/DDBJ databases">
        <title>Comparative genomics of Bartonella apis.</title>
        <authorList>
            <person name="Engel P."/>
        </authorList>
    </citation>
    <scope>NUCLEOTIDE SEQUENCE [LARGE SCALE GENOMIC DNA]</scope>
    <source>
        <strain evidence="1 2">PEB0149</strain>
    </source>
</reference>
<name>A0A1R0FBJ7_9HYPH</name>
<dbReference type="AlphaFoldDB" id="A0A1R0FBJ7"/>
<evidence type="ECO:0000313" key="2">
    <source>
        <dbReference type="Proteomes" id="UP000187344"/>
    </source>
</evidence>